<feature type="region of interest" description="Disordered" evidence="1">
    <location>
        <begin position="132"/>
        <end position="155"/>
    </location>
</feature>
<dbReference type="InParanoid" id="A0A1Y1YUI9"/>
<protein>
    <recommendedName>
        <fullName evidence="4">BRCT domain-containing protein</fullName>
    </recommendedName>
</protein>
<evidence type="ECO:0000313" key="3">
    <source>
        <dbReference type="Proteomes" id="UP000193498"/>
    </source>
</evidence>
<name>A0A1Y1YUI9_9FUNG</name>
<dbReference type="AlphaFoldDB" id="A0A1Y1YUI9"/>
<proteinExistence type="predicted"/>
<sequence length="192" mass="21928">MDKFVIRKRYPLQEKTTKTLSTENVSKPSIKELLNVGPCKDTLYKSNSTGHQTNESQRRTHHYWEYRHKKLQQQKPEIVSRVLKGVVVYVDGYLNLTMSDLEFKKLIQKHGGELYSGKTESNPCDMSQFKCLKGPQPASNSNQGESGDSGLDSRKYRQRKTTSGVFLLRLKRSNVSSTKGQLMLCDASICIY</sequence>
<dbReference type="Proteomes" id="UP000193498">
    <property type="component" value="Unassembled WGS sequence"/>
</dbReference>
<keyword evidence="3" id="KW-1185">Reference proteome</keyword>
<dbReference type="STRING" id="1314790.A0A1Y1YUI9"/>
<comment type="caution">
    <text evidence="2">The sequence shown here is derived from an EMBL/GenBank/DDBJ whole genome shotgun (WGS) entry which is preliminary data.</text>
</comment>
<gene>
    <name evidence="2" type="ORF">K493DRAFT_298401</name>
</gene>
<evidence type="ECO:0000256" key="1">
    <source>
        <dbReference type="SAM" id="MobiDB-lite"/>
    </source>
</evidence>
<organism evidence="2 3">
    <name type="scientific">Basidiobolus meristosporus CBS 931.73</name>
    <dbReference type="NCBI Taxonomy" id="1314790"/>
    <lineage>
        <taxon>Eukaryota</taxon>
        <taxon>Fungi</taxon>
        <taxon>Fungi incertae sedis</taxon>
        <taxon>Zoopagomycota</taxon>
        <taxon>Entomophthoromycotina</taxon>
        <taxon>Basidiobolomycetes</taxon>
        <taxon>Basidiobolales</taxon>
        <taxon>Basidiobolaceae</taxon>
        <taxon>Basidiobolus</taxon>
    </lineage>
</organism>
<evidence type="ECO:0000313" key="2">
    <source>
        <dbReference type="EMBL" id="ORY01397.1"/>
    </source>
</evidence>
<reference evidence="2 3" key="1">
    <citation type="submission" date="2016-07" db="EMBL/GenBank/DDBJ databases">
        <title>Pervasive Adenine N6-methylation of Active Genes in Fungi.</title>
        <authorList>
            <consortium name="DOE Joint Genome Institute"/>
            <person name="Mondo S.J."/>
            <person name="Dannebaum R.O."/>
            <person name="Kuo R.C."/>
            <person name="Labutti K."/>
            <person name="Haridas S."/>
            <person name="Kuo A."/>
            <person name="Salamov A."/>
            <person name="Ahrendt S.R."/>
            <person name="Lipzen A."/>
            <person name="Sullivan W."/>
            <person name="Andreopoulos W.B."/>
            <person name="Clum A."/>
            <person name="Lindquist E."/>
            <person name="Daum C."/>
            <person name="Ramamoorthy G.K."/>
            <person name="Gryganskyi A."/>
            <person name="Culley D."/>
            <person name="Magnuson J.K."/>
            <person name="James T.Y."/>
            <person name="O'Malley M.A."/>
            <person name="Stajich J.E."/>
            <person name="Spatafora J.W."/>
            <person name="Visel A."/>
            <person name="Grigoriev I.V."/>
        </authorList>
    </citation>
    <scope>NUCLEOTIDE SEQUENCE [LARGE SCALE GENOMIC DNA]</scope>
    <source>
        <strain evidence="2 3">CBS 931.73</strain>
    </source>
</reference>
<dbReference type="OrthoDB" id="427711at2759"/>
<feature type="compositionally biased region" description="Polar residues" evidence="1">
    <location>
        <begin position="137"/>
        <end position="146"/>
    </location>
</feature>
<dbReference type="EMBL" id="MCFE01000070">
    <property type="protein sequence ID" value="ORY01397.1"/>
    <property type="molecule type" value="Genomic_DNA"/>
</dbReference>
<accession>A0A1Y1YUI9</accession>
<evidence type="ECO:0008006" key="4">
    <source>
        <dbReference type="Google" id="ProtNLM"/>
    </source>
</evidence>